<keyword evidence="1" id="KW-1133">Transmembrane helix</keyword>
<feature type="transmembrane region" description="Helical" evidence="1">
    <location>
        <begin position="300"/>
        <end position="322"/>
    </location>
</feature>
<name>A0A9Q1CPS5_HOLLE</name>
<protein>
    <recommendedName>
        <fullName evidence="3">Ig-like domain-containing protein</fullName>
    </recommendedName>
</protein>
<keyword evidence="1" id="KW-0812">Transmembrane</keyword>
<keyword evidence="1" id="KW-0472">Membrane</keyword>
<gene>
    <name evidence="4" type="ORF">HOLleu_00940</name>
</gene>
<dbReference type="Gene3D" id="2.60.40.10">
    <property type="entry name" value="Immunoglobulins"/>
    <property type="match status" value="3"/>
</dbReference>
<keyword evidence="2" id="KW-0732">Signal</keyword>
<accession>A0A9Q1CPS5</accession>
<dbReference type="AlphaFoldDB" id="A0A9Q1CPS5"/>
<dbReference type="InterPro" id="IPR003599">
    <property type="entry name" value="Ig_sub"/>
</dbReference>
<organism evidence="4 5">
    <name type="scientific">Holothuria leucospilota</name>
    <name type="common">Black long sea cucumber</name>
    <name type="synonym">Mertensiothuria leucospilota</name>
    <dbReference type="NCBI Taxonomy" id="206669"/>
    <lineage>
        <taxon>Eukaryota</taxon>
        <taxon>Metazoa</taxon>
        <taxon>Echinodermata</taxon>
        <taxon>Eleutherozoa</taxon>
        <taxon>Echinozoa</taxon>
        <taxon>Holothuroidea</taxon>
        <taxon>Aspidochirotacea</taxon>
        <taxon>Aspidochirotida</taxon>
        <taxon>Holothuriidae</taxon>
        <taxon>Holothuria</taxon>
    </lineage>
</organism>
<dbReference type="InterPro" id="IPR007110">
    <property type="entry name" value="Ig-like_dom"/>
</dbReference>
<feature type="chain" id="PRO_5040216214" description="Ig-like domain-containing protein" evidence="2">
    <location>
        <begin position="29"/>
        <end position="393"/>
    </location>
</feature>
<evidence type="ECO:0000259" key="3">
    <source>
        <dbReference type="PROSITE" id="PS50835"/>
    </source>
</evidence>
<reference evidence="4" key="1">
    <citation type="submission" date="2021-10" db="EMBL/GenBank/DDBJ databases">
        <title>Tropical sea cucumber genome reveals ecological adaptation and Cuvierian tubules defense mechanism.</title>
        <authorList>
            <person name="Chen T."/>
        </authorList>
    </citation>
    <scope>NUCLEOTIDE SEQUENCE</scope>
    <source>
        <strain evidence="4">Nanhai2018</strain>
        <tissue evidence="4">Muscle</tissue>
    </source>
</reference>
<dbReference type="SUPFAM" id="SSF48726">
    <property type="entry name" value="Immunoglobulin"/>
    <property type="match status" value="3"/>
</dbReference>
<comment type="caution">
    <text evidence="4">The sequence shown here is derived from an EMBL/GenBank/DDBJ whole genome shotgun (WGS) entry which is preliminary data.</text>
</comment>
<evidence type="ECO:0000313" key="5">
    <source>
        <dbReference type="Proteomes" id="UP001152320"/>
    </source>
</evidence>
<proteinExistence type="predicted"/>
<keyword evidence="5" id="KW-1185">Reference proteome</keyword>
<evidence type="ECO:0000313" key="4">
    <source>
        <dbReference type="EMBL" id="KAJ8048575.1"/>
    </source>
</evidence>
<dbReference type="Proteomes" id="UP001152320">
    <property type="component" value="Chromosome 1"/>
</dbReference>
<feature type="domain" description="Ig-like" evidence="3">
    <location>
        <begin position="116"/>
        <end position="220"/>
    </location>
</feature>
<feature type="signal peptide" evidence="2">
    <location>
        <begin position="1"/>
        <end position="28"/>
    </location>
</feature>
<dbReference type="SMART" id="SM00409">
    <property type="entry name" value="IG"/>
    <property type="match status" value="2"/>
</dbReference>
<dbReference type="PROSITE" id="PS50835">
    <property type="entry name" value="IG_LIKE"/>
    <property type="match status" value="1"/>
</dbReference>
<evidence type="ECO:0000256" key="1">
    <source>
        <dbReference type="SAM" id="Phobius"/>
    </source>
</evidence>
<dbReference type="InterPro" id="IPR036179">
    <property type="entry name" value="Ig-like_dom_sf"/>
</dbReference>
<dbReference type="EMBL" id="JAIZAY010000001">
    <property type="protein sequence ID" value="KAJ8048575.1"/>
    <property type="molecule type" value="Genomic_DNA"/>
</dbReference>
<sequence length="393" mass="45282">MSEHPLTSNAHLLVELFLVFTFIQYTVCRQNWTVSIYDSVNLTCKSDSRGVRNWKHGNVVLFHNKLKIDFNLDHVDLLDDYSLLIRQIELEHEGLYHCWLNESIVAEFMFDVEVPPTLFMTTNAVDNLTAVNIEANTTVTFFCHAVGARPPVDLSWTIDGENRHLDVINFTVKEDGEYGVLPDLHISVNGERIANNITLLAEQLVRFVCNASASRPKSYILWYVNNMPMETFEGTNKSDCYFERDEGLYDTVSAVWYQPKEYTGSITCASHVELIGEIVEVHVKYFTYVKDISAEHQYDIWKIVCVMFVLSLIVAPLSLFIAKKLCDVTVNREKIHWDNFVKRVQDIPHHNNLVKLEGICINQDPIPVFLESRNGRPFSNISHEWPANHLELK</sequence>
<evidence type="ECO:0000256" key="2">
    <source>
        <dbReference type="SAM" id="SignalP"/>
    </source>
</evidence>
<dbReference type="InterPro" id="IPR013783">
    <property type="entry name" value="Ig-like_fold"/>
</dbReference>